<dbReference type="EMBL" id="CCXY01000188">
    <property type="protein sequence ID" value="CEG12750.1"/>
    <property type="molecule type" value="Genomic_DNA"/>
</dbReference>
<dbReference type="Gene3D" id="1.20.58.340">
    <property type="entry name" value="Magnesium transport protein CorA, transmembrane region"/>
    <property type="match status" value="1"/>
</dbReference>
<dbReference type="Pfam" id="PF01544">
    <property type="entry name" value="CorA"/>
    <property type="match status" value="1"/>
</dbReference>
<accession>A0A098ECK8</accession>
<feature type="transmembrane region" description="Helical" evidence="1">
    <location>
        <begin position="257"/>
        <end position="279"/>
    </location>
</feature>
<evidence type="ECO:0000256" key="1">
    <source>
        <dbReference type="SAM" id="Phobius"/>
    </source>
</evidence>
<reference evidence="2" key="1">
    <citation type="submission" date="2014-09" db="EMBL/GenBank/DDBJ databases">
        <authorList>
            <person name="Probst J Alexander"/>
        </authorList>
    </citation>
    <scope>NUCLEOTIDE SEQUENCE</scope>
</reference>
<dbReference type="GO" id="GO:0046873">
    <property type="term" value="F:metal ion transmembrane transporter activity"/>
    <property type="evidence" value="ECO:0007669"/>
    <property type="project" value="InterPro"/>
</dbReference>
<dbReference type="InterPro" id="IPR045861">
    <property type="entry name" value="CorA_cytoplasmic_dom"/>
</dbReference>
<keyword evidence="1" id="KW-1133">Transmembrane helix</keyword>
<dbReference type="InterPro" id="IPR002523">
    <property type="entry name" value="MgTranspt_CorA/ZnTranspt_ZntB"/>
</dbReference>
<keyword evidence="1" id="KW-0812">Transmembrane</keyword>
<dbReference type="SUPFAM" id="SSF143865">
    <property type="entry name" value="CorA soluble domain-like"/>
    <property type="match status" value="1"/>
</dbReference>
<name>A0A098ECK8_9ZZZZ</name>
<evidence type="ECO:0008006" key="3">
    <source>
        <dbReference type="Google" id="ProtNLM"/>
    </source>
</evidence>
<feature type="transmembrane region" description="Helical" evidence="1">
    <location>
        <begin position="291"/>
        <end position="313"/>
    </location>
</feature>
<gene>
    <name evidence="2" type="ORF">MSIBF_A2680022</name>
</gene>
<keyword evidence="1" id="KW-0472">Membrane</keyword>
<evidence type="ECO:0000313" key="2">
    <source>
        <dbReference type="EMBL" id="CEG12750.1"/>
    </source>
</evidence>
<sequence length="321" mass="36980">MKIFKYSGNGHITVIEAEKISLDELKDSWLDLKTDDLPEDIFGMKIEKGLLNEDEYCQVEDGINYTLVKISYIGKDKVVKTIYFFVTSDAVITIHKEDSTPINHFIKNINAIIKDEKENINKFNNFVLAQLLYEIVDKNMDVISTIDDHLQNLRNSVEKNSMNLNIVNKIRDNIKTFSRVLLYQSVIISYMKRGEGEYISKKNVEYYAVDILAELDKYGKLSAGLEKELNGIIQAIESKNLTEYTKYTARLSIAIELLTRASVLFMIPNSIFTLWPSIYSQEVMLFGLPNWMIEVLIATISIIFAQLMISYIYKGMKEIKV</sequence>
<dbReference type="GO" id="GO:0016020">
    <property type="term" value="C:membrane"/>
    <property type="evidence" value="ECO:0007669"/>
    <property type="project" value="InterPro"/>
</dbReference>
<protein>
    <recommendedName>
        <fullName evidence="3">CorA-like Mg2+ transporter protein</fullName>
    </recommendedName>
</protein>
<proteinExistence type="predicted"/>
<organism evidence="2">
    <name type="scientific">groundwater metagenome</name>
    <dbReference type="NCBI Taxonomy" id="717931"/>
    <lineage>
        <taxon>unclassified sequences</taxon>
        <taxon>metagenomes</taxon>
        <taxon>ecological metagenomes</taxon>
    </lineage>
</organism>
<dbReference type="AlphaFoldDB" id="A0A098ECK8"/>